<dbReference type="RefSeq" id="WP_013279056.1">
    <property type="nucleotide sequence ID" value="NC_014378.1"/>
</dbReference>
<dbReference type="Pfam" id="PF00535">
    <property type="entry name" value="Glycos_transf_2"/>
    <property type="match status" value="1"/>
</dbReference>
<dbReference type="AlphaFoldDB" id="D9QTB3"/>
<proteinExistence type="predicted"/>
<dbReference type="Gene3D" id="3.90.550.10">
    <property type="entry name" value="Spore Coat Polysaccharide Biosynthesis Protein SpsA, Chain A"/>
    <property type="match status" value="1"/>
</dbReference>
<dbReference type="STRING" id="574087.Acear_2124"/>
<feature type="domain" description="Glycosyltransferase 2-like" evidence="1">
    <location>
        <begin position="5"/>
        <end position="118"/>
    </location>
</feature>
<protein>
    <submittedName>
        <fullName evidence="2">Glycosyl transferase family 2</fullName>
    </submittedName>
</protein>
<dbReference type="OrthoDB" id="9785185at2"/>
<dbReference type="KEGG" id="aar:Acear_2124"/>
<sequence>MPKVSIIIPTYNRASLLKRAIKSVLAQTFKDLELIIIDDNSNDCTEDIVKKYMKFDSRVKYIQNEVNLGGGAAATRNKGIDIARRKYCAFLDDDDEWREDKLEKQLNVLKKNDYSVIGSKKLVLKNCRDSSENLLQDKDYNDCSDFEEISLQDALSGRLHISPSTLITKTEYLIEIGGFDEKLKASVGYDLNVRLINNFGKGAIINEKLTIIHQEHEYQRVSTSKKSINGAWQSYNKHHHLMSLKTKRKRLMSIHRKSILMDASSIKEKFFNIIKLIPYIDLLLIWIIKTILQKIIKN</sequence>
<dbReference type="GO" id="GO:0016758">
    <property type="term" value="F:hexosyltransferase activity"/>
    <property type="evidence" value="ECO:0007669"/>
    <property type="project" value="UniProtKB-ARBA"/>
</dbReference>
<dbReference type="PANTHER" id="PTHR22916">
    <property type="entry name" value="GLYCOSYLTRANSFERASE"/>
    <property type="match status" value="1"/>
</dbReference>
<evidence type="ECO:0000313" key="3">
    <source>
        <dbReference type="Proteomes" id="UP000001661"/>
    </source>
</evidence>
<keyword evidence="3" id="KW-1185">Reference proteome</keyword>
<dbReference type="SUPFAM" id="SSF53448">
    <property type="entry name" value="Nucleotide-diphospho-sugar transferases"/>
    <property type="match status" value="1"/>
</dbReference>
<name>D9QTB3_ACEAZ</name>
<dbReference type="Proteomes" id="UP000001661">
    <property type="component" value="Chromosome"/>
</dbReference>
<dbReference type="EMBL" id="CP002105">
    <property type="protein sequence ID" value="ADL13613.1"/>
    <property type="molecule type" value="Genomic_DNA"/>
</dbReference>
<evidence type="ECO:0000259" key="1">
    <source>
        <dbReference type="Pfam" id="PF00535"/>
    </source>
</evidence>
<dbReference type="CDD" id="cd00761">
    <property type="entry name" value="Glyco_tranf_GTA_type"/>
    <property type="match status" value="1"/>
</dbReference>
<dbReference type="InterPro" id="IPR029044">
    <property type="entry name" value="Nucleotide-diphossugar_trans"/>
</dbReference>
<dbReference type="InterPro" id="IPR001173">
    <property type="entry name" value="Glyco_trans_2-like"/>
</dbReference>
<accession>D9QTB3</accession>
<dbReference type="eggNOG" id="COG1216">
    <property type="taxonomic scope" value="Bacteria"/>
</dbReference>
<dbReference type="HOGENOM" id="CLU_025996_0_5_9"/>
<dbReference type="CAZy" id="GT2">
    <property type="family name" value="Glycosyltransferase Family 2"/>
</dbReference>
<dbReference type="PANTHER" id="PTHR22916:SF3">
    <property type="entry name" value="UDP-GLCNAC:BETAGAL BETA-1,3-N-ACETYLGLUCOSAMINYLTRANSFERASE-LIKE PROTEIN 1"/>
    <property type="match status" value="1"/>
</dbReference>
<keyword evidence="2" id="KW-0808">Transferase</keyword>
<organism evidence="2 3">
    <name type="scientific">Acetohalobium arabaticum (strain ATCC 49924 / DSM 5501 / Z-7288)</name>
    <dbReference type="NCBI Taxonomy" id="574087"/>
    <lineage>
        <taxon>Bacteria</taxon>
        <taxon>Bacillati</taxon>
        <taxon>Bacillota</taxon>
        <taxon>Clostridia</taxon>
        <taxon>Halanaerobiales</taxon>
        <taxon>Halobacteroidaceae</taxon>
        <taxon>Acetohalobium</taxon>
    </lineage>
</organism>
<evidence type="ECO:0000313" key="2">
    <source>
        <dbReference type="EMBL" id="ADL13613.1"/>
    </source>
</evidence>
<reference evidence="2 3" key="1">
    <citation type="journal article" date="2010" name="Stand. Genomic Sci.">
        <title>Complete genome sequence of Acetohalobium arabaticum type strain (Z-7288).</title>
        <authorList>
            <person name="Sikorski J."/>
            <person name="Lapidus A."/>
            <person name="Chertkov O."/>
            <person name="Lucas S."/>
            <person name="Copeland A."/>
            <person name="Glavina Del Rio T."/>
            <person name="Nolan M."/>
            <person name="Tice H."/>
            <person name="Cheng J.F."/>
            <person name="Han C."/>
            <person name="Brambilla E."/>
            <person name="Pitluck S."/>
            <person name="Liolios K."/>
            <person name="Ivanova N."/>
            <person name="Mavromatis K."/>
            <person name="Mikhailova N."/>
            <person name="Pati A."/>
            <person name="Bruce D."/>
            <person name="Detter C."/>
            <person name="Tapia R."/>
            <person name="Goodwin L."/>
            <person name="Chen A."/>
            <person name="Palaniappan K."/>
            <person name="Land M."/>
            <person name="Hauser L."/>
            <person name="Chang Y.J."/>
            <person name="Jeffries C.D."/>
            <person name="Rohde M."/>
            <person name="Goker M."/>
            <person name="Spring S."/>
            <person name="Woyke T."/>
            <person name="Bristow J."/>
            <person name="Eisen J.A."/>
            <person name="Markowitz V."/>
            <person name="Hugenholtz P."/>
            <person name="Kyrpides N.C."/>
            <person name="Klenk H.P."/>
        </authorList>
    </citation>
    <scope>NUCLEOTIDE SEQUENCE [LARGE SCALE GENOMIC DNA]</scope>
    <source>
        <strain evidence="3">ATCC 49924 / DSM 5501 / Z-7288</strain>
    </source>
</reference>
<gene>
    <name evidence="2" type="ordered locus">Acear_2124</name>
</gene>